<keyword evidence="7" id="KW-1185">Reference proteome</keyword>
<feature type="non-terminal residue" evidence="6">
    <location>
        <position position="1"/>
    </location>
</feature>
<dbReference type="PANTHER" id="PTHR11610">
    <property type="entry name" value="LIPASE"/>
    <property type="match status" value="1"/>
</dbReference>
<evidence type="ECO:0000256" key="3">
    <source>
        <dbReference type="ARBA" id="ARBA00022525"/>
    </source>
</evidence>
<dbReference type="Gene3D" id="3.40.50.1820">
    <property type="entry name" value="alpha/beta hydrolase"/>
    <property type="match status" value="1"/>
</dbReference>
<feature type="domain" description="Lipase" evidence="5">
    <location>
        <begin position="2"/>
        <end position="150"/>
    </location>
</feature>
<dbReference type="EMBL" id="KB199650">
    <property type="protein sequence ID" value="ESP05106.1"/>
    <property type="molecule type" value="Genomic_DNA"/>
</dbReference>
<dbReference type="HOGENOM" id="CLU_027171_7_3_1"/>
<dbReference type="GO" id="GO:0005615">
    <property type="term" value="C:extracellular space"/>
    <property type="evidence" value="ECO:0007669"/>
    <property type="project" value="TreeGrafter"/>
</dbReference>
<reference evidence="6 7" key="1">
    <citation type="journal article" date="2013" name="Nature">
        <title>Insights into bilaterian evolution from three spiralian genomes.</title>
        <authorList>
            <person name="Simakov O."/>
            <person name="Marletaz F."/>
            <person name="Cho S.J."/>
            <person name="Edsinger-Gonzales E."/>
            <person name="Havlak P."/>
            <person name="Hellsten U."/>
            <person name="Kuo D.H."/>
            <person name="Larsson T."/>
            <person name="Lv J."/>
            <person name="Arendt D."/>
            <person name="Savage R."/>
            <person name="Osoegawa K."/>
            <person name="de Jong P."/>
            <person name="Grimwood J."/>
            <person name="Chapman J.A."/>
            <person name="Shapiro H."/>
            <person name="Aerts A."/>
            <person name="Otillar R.P."/>
            <person name="Terry A.Y."/>
            <person name="Boore J.L."/>
            <person name="Grigoriev I.V."/>
            <person name="Lindberg D.R."/>
            <person name="Seaver E.C."/>
            <person name="Weisblat D.A."/>
            <person name="Putnam N.H."/>
            <person name="Rokhsar D.S."/>
        </authorList>
    </citation>
    <scope>NUCLEOTIDE SEQUENCE [LARGE SCALE GENOMIC DNA]</scope>
</reference>
<dbReference type="STRING" id="225164.V4BBV7"/>
<dbReference type="GO" id="GO:0016042">
    <property type="term" value="P:lipid catabolic process"/>
    <property type="evidence" value="ECO:0007669"/>
    <property type="project" value="TreeGrafter"/>
</dbReference>
<comment type="similarity">
    <text evidence="2 4">Belongs to the AB hydrolase superfamily. Lipase family.</text>
</comment>
<evidence type="ECO:0000313" key="6">
    <source>
        <dbReference type="EMBL" id="ESP05106.1"/>
    </source>
</evidence>
<dbReference type="KEGG" id="lgi:LOTGIDRAFT_102360"/>
<sequence length="163" mass="17716">QEELNVIIVYWEEGAAMFYPQAASNTKTMGRRLADMIEAMSDSEGISLNMVHLVGHGLGAHVAGFAGKRLNFLGIGERLGRITALDPSGPGFALEDDNDHLDMTDAEFVDVIHSNDGELFHLAFGYLSGRSVGHADFYPNGGKVQPNCPDPDIRDLISNIKGW</sequence>
<evidence type="ECO:0000256" key="4">
    <source>
        <dbReference type="RuleBase" id="RU004262"/>
    </source>
</evidence>
<evidence type="ECO:0000313" key="7">
    <source>
        <dbReference type="Proteomes" id="UP000030746"/>
    </source>
</evidence>
<dbReference type="RefSeq" id="XP_009043651.1">
    <property type="nucleotide sequence ID" value="XM_009045403.1"/>
</dbReference>
<dbReference type="Pfam" id="PF00151">
    <property type="entry name" value="Lipase"/>
    <property type="match status" value="1"/>
</dbReference>
<name>V4BBV7_LOTGI</name>
<evidence type="ECO:0000259" key="5">
    <source>
        <dbReference type="Pfam" id="PF00151"/>
    </source>
</evidence>
<gene>
    <name evidence="6" type="ORF">LOTGIDRAFT_102360</name>
</gene>
<dbReference type="CTD" id="20229602"/>
<dbReference type="InterPro" id="IPR029058">
    <property type="entry name" value="AB_hydrolase_fold"/>
</dbReference>
<dbReference type="Proteomes" id="UP000030746">
    <property type="component" value="Unassembled WGS sequence"/>
</dbReference>
<dbReference type="GeneID" id="20229602"/>
<organism evidence="6 7">
    <name type="scientific">Lottia gigantea</name>
    <name type="common">Giant owl limpet</name>
    <dbReference type="NCBI Taxonomy" id="225164"/>
    <lineage>
        <taxon>Eukaryota</taxon>
        <taxon>Metazoa</taxon>
        <taxon>Spiralia</taxon>
        <taxon>Lophotrochozoa</taxon>
        <taxon>Mollusca</taxon>
        <taxon>Gastropoda</taxon>
        <taxon>Patellogastropoda</taxon>
        <taxon>Lottioidea</taxon>
        <taxon>Lottiidae</taxon>
        <taxon>Lottia</taxon>
    </lineage>
</organism>
<protein>
    <recommendedName>
        <fullName evidence="5">Lipase domain-containing protein</fullName>
    </recommendedName>
</protein>
<accession>V4BBV7</accession>
<evidence type="ECO:0000256" key="2">
    <source>
        <dbReference type="ARBA" id="ARBA00010701"/>
    </source>
</evidence>
<dbReference type="InterPro" id="IPR013818">
    <property type="entry name" value="Lipase"/>
</dbReference>
<proteinExistence type="inferred from homology"/>
<dbReference type="PRINTS" id="PR00821">
    <property type="entry name" value="TAGLIPASE"/>
</dbReference>
<keyword evidence="3" id="KW-0964">Secreted</keyword>
<comment type="subcellular location">
    <subcellularLocation>
        <location evidence="1">Secreted</location>
    </subcellularLocation>
</comment>
<dbReference type="InterPro" id="IPR000734">
    <property type="entry name" value="TAG_lipase"/>
</dbReference>
<dbReference type="GO" id="GO:0016298">
    <property type="term" value="F:lipase activity"/>
    <property type="evidence" value="ECO:0007669"/>
    <property type="project" value="InterPro"/>
</dbReference>
<evidence type="ECO:0000256" key="1">
    <source>
        <dbReference type="ARBA" id="ARBA00004613"/>
    </source>
</evidence>
<dbReference type="OrthoDB" id="199913at2759"/>
<dbReference type="AlphaFoldDB" id="V4BBV7"/>
<dbReference type="OMA" id="CRFEING"/>
<dbReference type="SUPFAM" id="SSF53474">
    <property type="entry name" value="alpha/beta-Hydrolases"/>
    <property type="match status" value="1"/>
</dbReference>